<organism evidence="2 3">
    <name type="scientific">Trichophyton interdigitale (strain MR816)</name>
    <dbReference type="NCBI Taxonomy" id="1215338"/>
    <lineage>
        <taxon>Eukaryota</taxon>
        <taxon>Fungi</taxon>
        <taxon>Dikarya</taxon>
        <taxon>Ascomycota</taxon>
        <taxon>Pezizomycotina</taxon>
        <taxon>Eurotiomycetes</taxon>
        <taxon>Eurotiomycetidae</taxon>
        <taxon>Onygenales</taxon>
        <taxon>Arthrodermataceae</taxon>
        <taxon>Trichophyton</taxon>
    </lineage>
</organism>
<feature type="region of interest" description="Disordered" evidence="1">
    <location>
        <begin position="80"/>
        <end position="108"/>
    </location>
</feature>
<keyword evidence="3" id="KW-1185">Reference proteome</keyword>
<gene>
    <name evidence="2" type="ORF">H109_02578</name>
</gene>
<sequence>PRPLSFIGPVTCEICKPNGVVTSPVHSAKLGPPGVTVTCSGLRPRWRHGRKHREDSLYEEFSVQDTFNQLVISPFPGHPVVREDPERAPQRLVTSSHLPTRTLNHRDA</sequence>
<protein>
    <submittedName>
        <fullName evidence="2">Uncharacterized protein</fullName>
    </submittedName>
</protein>
<dbReference type="Proteomes" id="UP000024533">
    <property type="component" value="Unassembled WGS sequence"/>
</dbReference>
<evidence type="ECO:0000256" key="1">
    <source>
        <dbReference type="SAM" id="MobiDB-lite"/>
    </source>
</evidence>
<dbReference type="HOGENOM" id="CLU_2203406_0_0_1"/>
<name>A0A059JCK9_TRIIM</name>
<proteinExistence type="predicted"/>
<dbReference type="AlphaFoldDB" id="A0A059JCK9"/>
<reference evidence="2 3" key="1">
    <citation type="submission" date="2014-02" db="EMBL/GenBank/DDBJ databases">
        <title>The Genome Sequence of Trichophyton interdigitale MR816.</title>
        <authorList>
            <consortium name="The Broad Institute Genomics Platform"/>
            <person name="Cuomo C.A."/>
            <person name="White T.C."/>
            <person name="Graser Y."/>
            <person name="Martinez-Rossi N."/>
            <person name="Heitman J."/>
            <person name="Young S.K."/>
            <person name="Zeng Q."/>
            <person name="Gargeya S."/>
            <person name="Abouelleil A."/>
            <person name="Alvarado L."/>
            <person name="Chapman S.B."/>
            <person name="Gainer-Dewar J."/>
            <person name="Goldberg J."/>
            <person name="Griggs A."/>
            <person name="Gujja S."/>
            <person name="Hansen M."/>
            <person name="Howarth C."/>
            <person name="Imamovic A."/>
            <person name="Larimer J."/>
            <person name="Martinez D."/>
            <person name="Murphy C."/>
            <person name="Pearson M.D."/>
            <person name="Persinoti G."/>
            <person name="Poon T."/>
            <person name="Priest M."/>
            <person name="Roberts A.D."/>
            <person name="Saif S."/>
            <person name="Shea T.D."/>
            <person name="Sykes S.N."/>
            <person name="Wortman J."/>
            <person name="Nusbaum C."/>
            <person name="Birren B."/>
        </authorList>
    </citation>
    <scope>NUCLEOTIDE SEQUENCE [LARGE SCALE GENOMIC DNA]</scope>
    <source>
        <strain evidence="2 3">MR816</strain>
    </source>
</reference>
<comment type="caution">
    <text evidence="2">The sequence shown here is derived from an EMBL/GenBank/DDBJ whole genome shotgun (WGS) entry which is preliminary data.</text>
</comment>
<evidence type="ECO:0000313" key="2">
    <source>
        <dbReference type="EMBL" id="KDB25616.1"/>
    </source>
</evidence>
<dbReference type="EMBL" id="AOKY01000192">
    <property type="protein sequence ID" value="KDB25616.1"/>
    <property type="molecule type" value="Genomic_DNA"/>
</dbReference>
<feature type="compositionally biased region" description="Polar residues" evidence="1">
    <location>
        <begin position="92"/>
        <end position="102"/>
    </location>
</feature>
<feature type="compositionally biased region" description="Basic and acidic residues" evidence="1">
    <location>
        <begin position="80"/>
        <end position="89"/>
    </location>
</feature>
<feature type="non-terminal residue" evidence="2">
    <location>
        <position position="1"/>
    </location>
</feature>
<evidence type="ECO:0000313" key="3">
    <source>
        <dbReference type="Proteomes" id="UP000024533"/>
    </source>
</evidence>
<accession>A0A059JCK9</accession>